<evidence type="ECO:0000313" key="2">
    <source>
        <dbReference type="EMBL" id="KGI79380.1"/>
    </source>
</evidence>
<proteinExistence type="predicted"/>
<dbReference type="EMBL" id="JPMV01000046">
    <property type="protein sequence ID" value="KGI79380.1"/>
    <property type="molecule type" value="Genomic_DNA"/>
</dbReference>
<dbReference type="RefSeq" id="WP_043578922.1">
    <property type="nucleotide sequence ID" value="NZ_KN214181.1"/>
</dbReference>
<name>A0ABR4WYC2_9ACTN</name>
<gene>
    <name evidence="2" type="ORF">IL38_24090</name>
</gene>
<evidence type="ECO:0000313" key="3">
    <source>
        <dbReference type="Proteomes" id="UP000029737"/>
    </source>
</evidence>
<feature type="region of interest" description="Disordered" evidence="1">
    <location>
        <begin position="184"/>
        <end position="204"/>
    </location>
</feature>
<accession>A0ABR4WYC2</accession>
<protein>
    <submittedName>
        <fullName evidence="2">Uncharacterized protein</fullName>
    </submittedName>
</protein>
<keyword evidence="3" id="KW-1185">Reference proteome</keyword>
<organism evidence="2 3">
    <name type="scientific">Actinopolyspora erythraea</name>
    <dbReference type="NCBI Taxonomy" id="414996"/>
    <lineage>
        <taxon>Bacteria</taxon>
        <taxon>Bacillati</taxon>
        <taxon>Actinomycetota</taxon>
        <taxon>Actinomycetes</taxon>
        <taxon>Actinopolysporales</taxon>
        <taxon>Actinopolysporaceae</taxon>
        <taxon>Actinopolyspora</taxon>
    </lineage>
</organism>
<sequence length="204" mass="21802">MAELWPGGPISLPHQVTLDGVSCTIPELDTATVVGVLARGAWWEIVPNALPDDERTEIARRLDDDHDPLEFEHLWLVATTVLARLSGATAHGGSHGWHSAQRIAATMAASWIDYVSWCATKGFTPLSGPVWQTIGSGLACLRESQQEETDLTQLEAKLFAPGPQPSSVPRHTPEEEARAALAALDETLPGEDPGGVTLDGGWAS</sequence>
<comment type="caution">
    <text evidence="2">The sequence shown here is derived from an EMBL/GenBank/DDBJ whole genome shotgun (WGS) entry which is preliminary data.</text>
</comment>
<reference evidence="2 3" key="1">
    <citation type="journal article" date="2014" name="PLoS ONE">
        <title>Identification and Characterization of a New Erythromycin Biosynthetic Gene Cluster in Actinopolyspora erythraea YIM90600, a Novel Erythronolide-Producing Halophilic Actinomycete Isolated from Salt Field.</title>
        <authorList>
            <person name="Chen D."/>
            <person name="Feng J."/>
            <person name="Huang L."/>
            <person name="Zhang Q."/>
            <person name="Wu J."/>
            <person name="Zhu X."/>
            <person name="Duan Y."/>
            <person name="Xu Z."/>
        </authorList>
    </citation>
    <scope>NUCLEOTIDE SEQUENCE [LARGE SCALE GENOMIC DNA]</scope>
    <source>
        <strain evidence="2 3">YIM90600</strain>
    </source>
</reference>
<evidence type="ECO:0000256" key="1">
    <source>
        <dbReference type="SAM" id="MobiDB-lite"/>
    </source>
</evidence>
<dbReference type="Proteomes" id="UP000029737">
    <property type="component" value="Unassembled WGS sequence"/>
</dbReference>